<evidence type="ECO:0000313" key="3">
    <source>
        <dbReference type="Proteomes" id="UP000005709"/>
    </source>
</evidence>
<dbReference type="Gene3D" id="3.30.420.150">
    <property type="entry name" value="Exopolyphosphatase. Domain 2"/>
    <property type="match status" value="1"/>
</dbReference>
<protein>
    <submittedName>
        <fullName evidence="2">Ppx/GppA phosphatase family protein</fullName>
    </submittedName>
</protein>
<dbReference type="SUPFAM" id="SSF109604">
    <property type="entry name" value="HD-domain/PDEase-like"/>
    <property type="match status" value="1"/>
</dbReference>
<keyword evidence="3" id="KW-1185">Reference proteome</keyword>
<dbReference type="InterPro" id="IPR043129">
    <property type="entry name" value="ATPase_NBD"/>
</dbReference>
<accession>C8PHS3</accession>
<dbReference type="EMBL" id="ACYG01000024">
    <property type="protein sequence ID" value="EEV17687.1"/>
    <property type="molecule type" value="Genomic_DNA"/>
</dbReference>
<dbReference type="InterPro" id="IPR003695">
    <property type="entry name" value="Ppx_GppA_N"/>
</dbReference>
<dbReference type="Gene3D" id="3.30.420.40">
    <property type="match status" value="1"/>
</dbReference>
<dbReference type="RefSeq" id="WP_005871265.1">
    <property type="nucleotide sequence ID" value="NZ_ACYG01000024.1"/>
</dbReference>
<sequence length="480" mass="52591">MPKRVAVIDLGSNSARAVIFERTSRLGFFILAEHKIKIRLGEGAYENGGILTSEAMQKCLLAFKKFKTLVCNYKAKRVLCIGTSALRDAPNGSEFINLVRKQTGIAIRKIDGQMEAYLGAYAAQNLLSDFSEGVTLDIGGGSTELAYIKNGRIENKISLNLGTVRLKELFFDRGDTKGLEKYINSAISQVGAEFRTQNLIVMGGSARALSGAVMSLQNHPLKIVHNFSYDYEKYAPFFAKLMSAKTLDLAKFPIKKDRYDTIREGAIIFDKIVRRLGAKKIITSGVGVREGAFLSSILRGANLPRGFNPSLRSLKDRFASEPSEAPKFAKALFCALSPLHGLGEKYIKILQTAASLCEIGRAIGFYAKHETSADMVLGGLNYRTTHKEKALIAAIISMHGKRELGATFAPLSAILPDAGKLAWLSYILELARLLSENALKNLEFSFENSTLKISGADNLIMLKGSLKKLSKPAIFAIKFL</sequence>
<organism evidence="2 3">
    <name type="scientific">Campylobacter gracilis RM3268</name>
    <dbReference type="NCBI Taxonomy" id="553220"/>
    <lineage>
        <taxon>Bacteria</taxon>
        <taxon>Pseudomonadati</taxon>
        <taxon>Campylobacterota</taxon>
        <taxon>Epsilonproteobacteria</taxon>
        <taxon>Campylobacterales</taxon>
        <taxon>Campylobacteraceae</taxon>
        <taxon>Campylobacter</taxon>
    </lineage>
</organism>
<dbReference type="OrthoDB" id="9793035at2"/>
<dbReference type="CDD" id="cd24052">
    <property type="entry name" value="ASKHA_NBD_HpPPX-GppA-like"/>
    <property type="match status" value="1"/>
</dbReference>
<dbReference type="SUPFAM" id="SSF53067">
    <property type="entry name" value="Actin-like ATPase domain"/>
    <property type="match status" value="2"/>
</dbReference>
<dbReference type="Proteomes" id="UP000005709">
    <property type="component" value="Unassembled WGS sequence"/>
</dbReference>
<dbReference type="Pfam" id="PF02541">
    <property type="entry name" value="Ppx-GppA"/>
    <property type="match status" value="1"/>
</dbReference>
<comment type="caution">
    <text evidence="2">The sequence shown here is derived from an EMBL/GenBank/DDBJ whole genome shotgun (WGS) entry which is preliminary data.</text>
</comment>
<dbReference type="Gene3D" id="1.10.3210.10">
    <property type="entry name" value="Hypothetical protein af1432"/>
    <property type="match status" value="1"/>
</dbReference>
<evidence type="ECO:0000313" key="2">
    <source>
        <dbReference type="EMBL" id="EEV17687.1"/>
    </source>
</evidence>
<name>C8PHS3_9BACT</name>
<dbReference type="GO" id="GO:0016462">
    <property type="term" value="F:pyrophosphatase activity"/>
    <property type="evidence" value="ECO:0007669"/>
    <property type="project" value="TreeGrafter"/>
</dbReference>
<gene>
    <name evidence="2" type="ORF">CAMGR0001_0519</name>
</gene>
<dbReference type="InterPro" id="IPR050273">
    <property type="entry name" value="GppA/Ppx_hydrolase"/>
</dbReference>
<reference evidence="2 3" key="1">
    <citation type="submission" date="2009-07" db="EMBL/GenBank/DDBJ databases">
        <authorList>
            <person name="Madupu R."/>
            <person name="Sebastian Y."/>
            <person name="Durkin A.S."/>
            <person name="Torralba M."/>
            <person name="Methe B."/>
            <person name="Sutton G.G."/>
            <person name="Strausberg R.L."/>
            <person name="Nelson K.E."/>
        </authorList>
    </citation>
    <scope>NUCLEOTIDE SEQUENCE [LARGE SCALE GENOMIC DNA]</scope>
    <source>
        <strain evidence="2 3">RM3268</strain>
    </source>
</reference>
<feature type="domain" description="Ppx/GppA phosphatase N-terminal" evidence="1">
    <location>
        <begin position="19"/>
        <end position="298"/>
    </location>
</feature>
<dbReference type="PANTHER" id="PTHR30005:SF0">
    <property type="entry name" value="RETROGRADE REGULATION PROTEIN 2"/>
    <property type="match status" value="1"/>
</dbReference>
<dbReference type="AlphaFoldDB" id="C8PHS3"/>
<dbReference type="eggNOG" id="COG0248">
    <property type="taxonomic scope" value="Bacteria"/>
</dbReference>
<evidence type="ECO:0000259" key="1">
    <source>
        <dbReference type="Pfam" id="PF02541"/>
    </source>
</evidence>
<dbReference type="PANTHER" id="PTHR30005">
    <property type="entry name" value="EXOPOLYPHOSPHATASE"/>
    <property type="match status" value="1"/>
</dbReference>
<dbReference type="STRING" id="824.CGRAC_1830"/>
<proteinExistence type="predicted"/>